<evidence type="ECO:0000256" key="1">
    <source>
        <dbReference type="SAM" id="Phobius"/>
    </source>
</evidence>
<name>A0AAD4QH05_9AGAM</name>
<proteinExistence type="predicted"/>
<keyword evidence="3" id="KW-1185">Reference proteome</keyword>
<evidence type="ECO:0000313" key="2">
    <source>
        <dbReference type="EMBL" id="KAH8998628.1"/>
    </source>
</evidence>
<gene>
    <name evidence="2" type="ORF">EDB92DRAFT_1836244</name>
</gene>
<reference evidence="2" key="1">
    <citation type="submission" date="2022-01" db="EMBL/GenBank/DDBJ databases">
        <title>Comparative genomics reveals a dynamic genome evolution in the ectomycorrhizal milk-cap (Lactarius) mushrooms.</title>
        <authorList>
            <consortium name="DOE Joint Genome Institute"/>
            <person name="Lebreton A."/>
            <person name="Tang N."/>
            <person name="Kuo A."/>
            <person name="LaButti K."/>
            <person name="Drula E."/>
            <person name="Barry K."/>
            <person name="Clum A."/>
            <person name="Lipzen A."/>
            <person name="Mousain D."/>
            <person name="Ng V."/>
            <person name="Wang R."/>
            <person name="Wang X."/>
            <person name="Dai Y."/>
            <person name="Henrissat B."/>
            <person name="Grigoriev I.V."/>
            <person name="Guerin-Laguette A."/>
            <person name="Yu F."/>
            <person name="Martin F.M."/>
        </authorList>
    </citation>
    <scope>NUCLEOTIDE SEQUENCE</scope>
    <source>
        <strain evidence="2">QP</strain>
    </source>
</reference>
<feature type="transmembrane region" description="Helical" evidence="1">
    <location>
        <begin position="56"/>
        <end position="74"/>
    </location>
</feature>
<dbReference type="AlphaFoldDB" id="A0AAD4QH05"/>
<keyword evidence="1" id="KW-0472">Membrane</keyword>
<dbReference type="EMBL" id="JAKELL010000005">
    <property type="protein sequence ID" value="KAH8998628.1"/>
    <property type="molecule type" value="Genomic_DNA"/>
</dbReference>
<dbReference type="Proteomes" id="UP001201163">
    <property type="component" value="Unassembled WGS sequence"/>
</dbReference>
<keyword evidence="1" id="KW-0812">Transmembrane</keyword>
<organism evidence="2 3">
    <name type="scientific">Lactarius akahatsu</name>
    <dbReference type="NCBI Taxonomy" id="416441"/>
    <lineage>
        <taxon>Eukaryota</taxon>
        <taxon>Fungi</taxon>
        <taxon>Dikarya</taxon>
        <taxon>Basidiomycota</taxon>
        <taxon>Agaricomycotina</taxon>
        <taxon>Agaricomycetes</taxon>
        <taxon>Russulales</taxon>
        <taxon>Russulaceae</taxon>
        <taxon>Lactarius</taxon>
    </lineage>
</organism>
<accession>A0AAD4QH05</accession>
<keyword evidence="1" id="KW-1133">Transmembrane helix</keyword>
<sequence length="131" mass="15389">MFRRIQRHRSPPIHSLATRYAVMRFSSEKATERTGKDRWEDVPSDPRPPWVYSTSAGLRLILIPGILFYAVFFADFGDREHVFMPPRRWLWRQWDAFFTITPEERKLVEATTDNRVHPGSSVREVAVPSDS</sequence>
<evidence type="ECO:0000313" key="3">
    <source>
        <dbReference type="Proteomes" id="UP001201163"/>
    </source>
</evidence>
<protein>
    <submittedName>
        <fullName evidence="2">Uncharacterized protein</fullName>
    </submittedName>
</protein>
<comment type="caution">
    <text evidence="2">The sequence shown here is derived from an EMBL/GenBank/DDBJ whole genome shotgun (WGS) entry which is preliminary data.</text>
</comment>